<dbReference type="EMBL" id="CP159837">
    <property type="protein sequence ID" value="XCM35751.1"/>
    <property type="molecule type" value="Genomic_DNA"/>
</dbReference>
<protein>
    <recommendedName>
        <fullName evidence="5">Urease accessory protein UreE</fullName>
    </recommendedName>
</protein>
<dbReference type="InterPro" id="IPR012406">
    <property type="entry name" value="UreE"/>
</dbReference>
<dbReference type="CDD" id="cd00571">
    <property type="entry name" value="UreE"/>
    <property type="match status" value="1"/>
</dbReference>
<dbReference type="PIRSF" id="PIRSF036402">
    <property type="entry name" value="Ureas_acces_UreE"/>
    <property type="match status" value="1"/>
</dbReference>
<keyword evidence="2 5" id="KW-0963">Cytoplasm</keyword>
<reference evidence="7" key="1">
    <citation type="submission" date="2024-07" db="EMBL/GenBank/DDBJ databases">
        <authorList>
            <person name="Kim Y.J."/>
            <person name="Jeong J.Y."/>
        </authorList>
    </citation>
    <scope>NUCLEOTIDE SEQUENCE</scope>
    <source>
        <strain evidence="7">GIHE-MW2</strain>
    </source>
</reference>
<dbReference type="GO" id="GO:0065003">
    <property type="term" value="P:protein-containing complex assembly"/>
    <property type="evidence" value="ECO:0007669"/>
    <property type="project" value="InterPro"/>
</dbReference>
<dbReference type="Gene3D" id="3.30.70.790">
    <property type="entry name" value="UreE, C-terminal domain"/>
    <property type="match status" value="1"/>
</dbReference>
<keyword evidence="4 5" id="KW-0143">Chaperone</keyword>
<feature type="domain" description="UreE urease accessory N-terminal" evidence="6">
    <location>
        <begin position="1"/>
        <end position="66"/>
    </location>
</feature>
<dbReference type="GO" id="GO:0019627">
    <property type="term" value="P:urea metabolic process"/>
    <property type="evidence" value="ECO:0007669"/>
    <property type="project" value="InterPro"/>
</dbReference>
<accession>A0AAU8J9F6</accession>
<proteinExistence type="inferred from homology"/>
<evidence type="ECO:0000256" key="4">
    <source>
        <dbReference type="ARBA" id="ARBA00023186"/>
    </source>
</evidence>
<dbReference type="SMART" id="SM00988">
    <property type="entry name" value="UreE_N"/>
    <property type="match status" value="1"/>
</dbReference>
<comment type="subcellular location">
    <subcellularLocation>
        <location evidence="1 5">Cytoplasm</location>
    </subcellularLocation>
</comment>
<dbReference type="Pfam" id="PF02814">
    <property type="entry name" value="UreE_N"/>
    <property type="match status" value="1"/>
</dbReference>
<evidence type="ECO:0000256" key="2">
    <source>
        <dbReference type="ARBA" id="ARBA00022490"/>
    </source>
</evidence>
<dbReference type="SUPFAM" id="SSF69287">
    <property type="entry name" value="Urease metallochaperone UreE, N-terminal domain"/>
    <property type="match status" value="1"/>
</dbReference>
<dbReference type="Pfam" id="PF05194">
    <property type="entry name" value="UreE_C"/>
    <property type="match status" value="1"/>
</dbReference>
<comment type="similarity">
    <text evidence="5">Belongs to the UreE family.</text>
</comment>
<dbReference type="NCBIfam" id="NF009751">
    <property type="entry name" value="PRK13261.1-1"/>
    <property type="match status" value="1"/>
</dbReference>
<organism evidence="7">
    <name type="scientific">Planktothricoides raciborskii GIHE-MW2</name>
    <dbReference type="NCBI Taxonomy" id="2792601"/>
    <lineage>
        <taxon>Bacteria</taxon>
        <taxon>Bacillati</taxon>
        <taxon>Cyanobacteriota</taxon>
        <taxon>Cyanophyceae</taxon>
        <taxon>Oscillatoriophycideae</taxon>
        <taxon>Oscillatoriales</taxon>
        <taxon>Oscillatoriaceae</taxon>
        <taxon>Planktothricoides</taxon>
    </lineage>
</organism>
<evidence type="ECO:0000256" key="3">
    <source>
        <dbReference type="ARBA" id="ARBA00022596"/>
    </source>
</evidence>
<dbReference type="RefSeq" id="WP_054468100.1">
    <property type="nucleotide sequence ID" value="NZ_CP159837.1"/>
</dbReference>
<gene>
    <name evidence="5 7" type="primary">ureE</name>
    <name evidence="7" type="ORF">ABWT76_004451</name>
</gene>
<dbReference type="InterPro" id="IPR007864">
    <property type="entry name" value="UreE_C_dom"/>
</dbReference>
<dbReference type="InterPro" id="IPR004029">
    <property type="entry name" value="UreE_N"/>
</dbReference>
<evidence type="ECO:0000256" key="1">
    <source>
        <dbReference type="ARBA" id="ARBA00004496"/>
    </source>
</evidence>
<sequence length="144" mass="15886">MIVLTKCLPPNAEIPVNFSLYLTAEERTKTRQRLETADGHSVSLRLPRGTVLKDGDLLESDVAEIIIKIVAKPEPVLTVTATNPLDLLKAAYHLGNRHVPLEIKPSYLRLSPDSVLASMLLQLGLQVQEEIAPFFPETGAYGHH</sequence>
<dbReference type="GO" id="GO:0005737">
    <property type="term" value="C:cytoplasm"/>
    <property type="evidence" value="ECO:0007669"/>
    <property type="project" value="UniProtKB-SubCell"/>
</dbReference>
<evidence type="ECO:0000313" key="7">
    <source>
        <dbReference type="EMBL" id="XCM35751.1"/>
    </source>
</evidence>
<dbReference type="GO" id="GO:0016151">
    <property type="term" value="F:nickel cation binding"/>
    <property type="evidence" value="ECO:0007669"/>
    <property type="project" value="UniProtKB-UniRule"/>
</dbReference>
<dbReference type="Gene3D" id="2.60.260.20">
    <property type="entry name" value="Urease metallochaperone UreE, N-terminal domain"/>
    <property type="match status" value="1"/>
</dbReference>
<evidence type="ECO:0000256" key="5">
    <source>
        <dbReference type="HAMAP-Rule" id="MF_00822"/>
    </source>
</evidence>
<evidence type="ECO:0000259" key="6">
    <source>
        <dbReference type="SMART" id="SM00988"/>
    </source>
</evidence>
<dbReference type="GO" id="GO:0006457">
    <property type="term" value="P:protein folding"/>
    <property type="evidence" value="ECO:0007669"/>
    <property type="project" value="InterPro"/>
</dbReference>
<dbReference type="HAMAP" id="MF_00822">
    <property type="entry name" value="UreE"/>
    <property type="match status" value="1"/>
</dbReference>
<name>A0AAU8J9F6_9CYAN</name>
<dbReference type="InterPro" id="IPR036118">
    <property type="entry name" value="UreE_N_sf"/>
</dbReference>
<dbReference type="AlphaFoldDB" id="A0AAU8J9F6"/>
<dbReference type="GO" id="GO:0051082">
    <property type="term" value="F:unfolded protein binding"/>
    <property type="evidence" value="ECO:0007669"/>
    <property type="project" value="UniProtKB-UniRule"/>
</dbReference>
<dbReference type="SUPFAM" id="SSF69737">
    <property type="entry name" value="Urease metallochaperone UreE, C-terminal domain"/>
    <property type="match status" value="1"/>
</dbReference>
<comment type="function">
    <text evidence="5">Involved in urease metallocenter assembly. Binds nickel. Probably functions as a nickel donor during metallocenter assembly.</text>
</comment>
<dbReference type="NCBIfam" id="NF009756">
    <property type="entry name" value="PRK13261.2-2"/>
    <property type="match status" value="1"/>
</dbReference>
<keyword evidence="3 5" id="KW-0533">Nickel</keyword>